<dbReference type="AlphaFoldDB" id="A0A7E4WAJ3"/>
<evidence type="ECO:0000256" key="1">
    <source>
        <dbReference type="SAM" id="Phobius"/>
    </source>
</evidence>
<protein>
    <submittedName>
        <fullName evidence="3">7TM_GPCR_Srx domain-containing protein</fullName>
    </submittedName>
</protein>
<reference evidence="3" key="2">
    <citation type="submission" date="2020-10" db="UniProtKB">
        <authorList>
            <consortium name="WormBaseParasite"/>
        </authorList>
    </citation>
    <scope>IDENTIFICATION</scope>
</reference>
<dbReference type="WBParaSite" id="Pan_g8242.t1">
    <property type="protein sequence ID" value="Pan_g8242.t1"/>
    <property type="gene ID" value="Pan_g8242"/>
</dbReference>
<dbReference type="Proteomes" id="UP000492821">
    <property type="component" value="Unassembled WGS sequence"/>
</dbReference>
<keyword evidence="2" id="KW-1185">Reference proteome</keyword>
<sequence>MGVQPHHWHTFFLPLVPIGLIGCVFFIQHASSVYTVIDYAVISLVFAVSIASHQCDSIIRGLCKMNLLKAKPSENKDNLRQLAKRIFIFLYKVVSFLIAIKDAHLSLLVIRYARLTKDMFEPLKMCSTEMCSLLDNWNTALCYWVTAGCIFQSLQYIMKENGKVTQMPNSKVDYQVVNIV</sequence>
<feature type="transmembrane region" description="Helical" evidence="1">
    <location>
        <begin position="7"/>
        <end position="27"/>
    </location>
</feature>
<keyword evidence="1" id="KW-0472">Membrane</keyword>
<accession>A0A7E4WAJ3</accession>
<organism evidence="2 3">
    <name type="scientific">Panagrellus redivivus</name>
    <name type="common">Microworm</name>
    <dbReference type="NCBI Taxonomy" id="6233"/>
    <lineage>
        <taxon>Eukaryota</taxon>
        <taxon>Metazoa</taxon>
        <taxon>Ecdysozoa</taxon>
        <taxon>Nematoda</taxon>
        <taxon>Chromadorea</taxon>
        <taxon>Rhabditida</taxon>
        <taxon>Tylenchina</taxon>
        <taxon>Panagrolaimomorpha</taxon>
        <taxon>Panagrolaimoidea</taxon>
        <taxon>Panagrolaimidae</taxon>
        <taxon>Panagrellus</taxon>
    </lineage>
</organism>
<evidence type="ECO:0000313" key="2">
    <source>
        <dbReference type="Proteomes" id="UP000492821"/>
    </source>
</evidence>
<proteinExistence type="predicted"/>
<evidence type="ECO:0000313" key="3">
    <source>
        <dbReference type="WBParaSite" id="Pan_g8242.t1"/>
    </source>
</evidence>
<name>A0A7E4WAJ3_PANRE</name>
<keyword evidence="1" id="KW-1133">Transmembrane helix</keyword>
<keyword evidence="1" id="KW-0812">Transmembrane</keyword>
<reference evidence="2" key="1">
    <citation type="journal article" date="2013" name="Genetics">
        <title>The draft genome and transcriptome of Panagrellus redivivus are shaped by the harsh demands of a free-living lifestyle.</title>
        <authorList>
            <person name="Srinivasan J."/>
            <person name="Dillman A.R."/>
            <person name="Macchietto M.G."/>
            <person name="Heikkinen L."/>
            <person name="Lakso M."/>
            <person name="Fracchia K.M."/>
            <person name="Antoshechkin I."/>
            <person name="Mortazavi A."/>
            <person name="Wong G."/>
            <person name="Sternberg P.W."/>
        </authorList>
    </citation>
    <scope>NUCLEOTIDE SEQUENCE [LARGE SCALE GENOMIC DNA]</scope>
    <source>
        <strain evidence="2">MT8872</strain>
    </source>
</reference>
<feature type="transmembrane region" description="Helical" evidence="1">
    <location>
        <begin position="89"/>
        <end position="113"/>
    </location>
</feature>